<keyword evidence="4" id="KW-0238">DNA-binding</keyword>
<dbReference type="InterPro" id="IPR001584">
    <property type="entry name" value="Integrase_cat-core"/>
</dbReference>
<keyword evidence="3" id="KW-0815">Transposition</keyword>
<dbReference type="InterPro" id="IPR036397">
    <property type="entry name" value="RNaseH_sf"/>
</dbReference>
<dbReference type="Proteomes" id="UP000736373">
    <property type="component" value="Unassembled WGS sequence"/>
</dbReference>
<evidence type="ECO:0000313" key="8">
    <source>
        <dbReference type="Proteomes" id="UP000736373"/>
    </source>
</evidence>
<evidence type="ECO:0000313" key="7">
    <source>
        <dbReference type="EMBL" id="MBC8748953.1"/>
    </source>
</evidence>
<dbReference type="SUPFAM" id="SSF53098">
    <property type="entry name" value="Ribonuclease H-like"/>
    <property type="match status" value="1"/>
</dbReference>
<organism evidence="7 8">
    <name type="scientific">Paraburkholderia podalyriae</name>
    <dbReference type="NCBI Taxonomy" id="1938811"/>
    <lineage>
        <taxon>Bacteria</taxon>
        <taxon>Pseudomonadati</taxon>
        <taxon>Pseudomonadota</taxon>
        <taxon>Betaproteobacteria</taxon>
        <taxon>Burkholderiales</taxon>
        <taxon>Burkholderiaceae</taxon>
        <taxon>Paraburkholderia</taxon>
    </lineage>
</organism>
<sequence length="351" mass="40029">MIEHRKGGSIRTLARLLGRSASTVSRELERNRSADTPRYCATQAASAYRLRRQRCVRPRKLTEGSALYRRVHDHLVYWRWSPRQIAAKLRAMYPDDPSQHVSHETIYAAIYTYARGSLKPAMIAALRQEKPARGNRRTTLAGGSYVPEDLRIQYRPEEIGQRLLPGHWEGDFIKGAFNRSAVGTLVERKTRFVILCRMDGCTAKDALEGFTRQMKKVPAFLRESLTYDRGAEMACHVELSRRLNIDIWFADPHAPWQRGSNENTNGLLRQFLPKGTDLSMLSQTQLNDIAKLVNGRPRQTLGWDSPEEAMAKELEKAGLAKRCTWLLRPPYSHQLKASVKDCLLTAFPLAK</sequence>
<evidence type="ECO:0000256" key="5">
    <source>
        <dbReference type="ARBA" id="ARBA00023172"/>
    </source>
</evidence>
<dbReference type="PANTHER" id="PTHR10948">
    <property type="entry name" value="TRANSPOSASE"/>
    <property type="match status" value="1"/>
</dbReference>
<name>A0ABR7PRT7_9BURK</name>
<dbReference type="InterPro" id="IPR012337">
    <property type="entry name" value="RNaseH-like_sf"/>
</dbReference>
<comment type="function">
    <text evidence="1">Required for the transposition of the insertion element.</text>
</comment>
<feature type="domain" description="Integrase catalytic" evidence="6">
    <location>
        <begin position="161"/>
        <end position="314"/>
    </location>
</feature>
<evidence type="ECO:0000259" key="6">
    <source>
        <dbReference type="PROSITE" id="PS50994"/>
    </source>
</evidence>
<keyword evidence="8" id="KW-1185">Reference proteome</keyword>
<protein>
    <submittedName>
        <fullName evidence="7">IS30 family transposase</fullName>
    </submittedName>
</protein>
<proteinExistence type="inferred from homology"/>
<reference evidence="7 8" key="1">
    <citation type="submission" date="2019-09" db="EMBL/GenBank/DDBJ databases">
        <title>Paraburkholderia podalyriae sp. nov., A South African Podalyria-associated rhizobium.</title>
        <authorList>
            <person name="Mavima L."/>
            <person name="Beukes C.W."/>
            <person name="Palmer M."/>
            <person name="De Meyer S.E."/>
            <person name="James E.K."/>
            <person name="Maluk M."/>
            <person name="Avontuur J.R."/>
            <person name="Chan W.Y."/>
            <person name="Venter S.N."/>
            <person name="Steenkamp E.T."/>
        </authorList>
    </citation>
    <scope>NUCLEOTIDE SEQUENCE [LARGE SCALE GENOMIC DNA]</scope>
    <source>
        <strain evidence="7 8">WC7.3b</strain>
    </source>
</reference>
<dbReference type="PANTHER" id="PTHR10948:SF23">
    <property type="entry name" value="TRANSPOSASE INSI FOR INSERTION SEQUENCE ELEMENT IS30A-RELATED"/>
    <property type="match status" value="1"/>
</dbReference>
<evidence type="ECO:0000256" key="1">
    <source>
        <dbReference type="ARBA" id="ARBA00002190"/>
    </source>
</evidence>
<gene>
    <name evidence="7" type="ORF">F6X42_20890</name>
</gene>
<keyword evidence="5" id="KW-0233">DNA recombination</keyword>
<dbReference type="InterPro" id="IPR053392">
    <property type="entry name" value="Transposase_IS30-like"/>
</dbReference>
<dbReference type="Gene3D" id="3.30.420.10">
    <property type="entry name" value="Ribonuclease H-like superfamily/Ribonuclease H"/>
    <property type="match status" value="1"/>
</dbReference>
<accession>A0ABR7PRT7</accession>
<dbReference type="EMBL" id="VZQQ01000016">
    <property type="protein sequence ID" value="MBC8748953.1"/>
    <property type="molecule type" value="Genomic_DNA"/>
</dbReference>
<evidence type="ECO:0000256" key="3">
    <source>
        <dbReference type="ARBA" id="ARBA00022578"/>
    </source>
</evidence>
<comment type="similarity">
    <text evidence="2">Belongs to the transposase IS30 family.</text>
</comment>
<evidence type="ECO:0000256" key="4">
    <source>
        <dbReference type="ARBA" id="ARBA00023125"/>
    </source>
</evidence>
<dbReference type="InterPro" id="IPR001598">
    <property type="entry name" value="Transposase_IS30_CS"/>
</dbReference>
<dbReference type="InterPro" id="IPR025246">
    <property type="entry name" value="IS30-like_HTH"/>
</dbReference>
<dbReference type="InterPro" id="IPR051917">
    <property type="entry name" value="Transposase-Integrase"/>
</dbReference>
<dbReference type="Pfam" id="PF13936">
    <property type="entry name" value="HTH_38"/>
    <property type="match status" value="1"/>
</dbReference>
<comment type="caution">
    <text evidence="7">The sequence shown here is derived from an EMBL/GenBank/DDBJ whole genome shotgun (WGS) entry which is preliminary data.</text>
</comment>
<dbReference type="NCBIfam" id="NF033563">
    <property type="entry name" value="transpos_IS30"/>
    <property type="match status" value="1"/>
</dbReference>
<dbReference type="PROSITE" id="PS50994">
    <property type="entry name" value="INTEGRASE"/>
    <property type="match status" value="1"/>
</dbReference>
<dbReference type="PROSITE" id="PS01043">
    <property type="entry name" value="TRANSPOSASE_IS30"/>
    <property type="match status" value="1"/>
</dbReference>
<evidence type="ECO:0000256" key="2">
    <source>
        <dbReference type="ARBA" id="ARBA00006363"/>
    </source>
</evidence>